<dbReference type="PROSITE" id="PS50929">
    <property type="entry name" value="ABC_TM1F"/>
    <property type="match status" value="1"/>
</dbReference>
<dbReference type="InterPro" id="IPR011527">
    <property type="entry name" value="ABC1_TM_dom"/>
</dbReference>
<dbReference type="PANTHER" id="PTHR11384:SF67">
    <property type="entry name" value="ATP-BINDING CASSETTE SUB-FAMILY D MEMBER 1"/>
    <property type="match status" value="1"/>
</dbReference>
<evidence type="ECO:0000256" key="3">
    <source>
        <dbReference type="ARBA" id="ARBA00022692"/>
    </source>
</evidence>
<evidence type="ECO:0000259" key="6">
    <source>
        <dbReference type="PROSITE" id="PS50893"/>
    </source>
</evidence>
<organism evidence="8 9">
    <name type="scientific">Clavelina lepadiformis</name>
    <name type="common">Light-bulb sea squirt</name>
    <name type="synonym">Ascidia lepadiformis</name>
    <dbReference type="NCBI Taxonomy" id="159417"/>
    <lineage>
        <taxon>Eukaryota</taxon>
        <taxon>Metazoa</taxon>
        <taxon>Chordata</taxon>
        <taxon>Tunicata</taxon>
        <taxon>Ascidiacea</taxon>
        <taxon>Aplousobranchia</taxon>
        <taxon>Clavelinidae</taxon>
        <taxon>Clavelina</taxon>
    </lineage>
</organism>
<dbReference type="Gene3D" id="1.20.1560.10">
    <property type="entry name" value="ABC transporter type 1, transmembrane domain"/>
    <property type="match status" value="1"/>
</dbReference>
<reference evidence="8 9" key="1">
    <citation type="submission" date="2024-02" db="EMBL/GenBank/DDBJ databases">
        <authorList>
            <person name="Daric V."/>
            <person name="Darras S."/>
        </authorList>
    </citation>
    <scope>NUCLEOTIDE SEQUENCE [LARGE SCALE GENOMIC DNA]</scope>
</reference>
<dbReference type="SUPFAM" id="SSF52540">
    <property type="entry name" value="P-loop containing nucleoside triphosphate hydrolases"/>
    <property type="match status" value="1"/>
</dbReference>
<dbReference type="Pfam" id="PF00005">
    <property type="entry name" value="ABC_tran"/>
    <property type="match status" value="1"/>
</dbReference>
<evidence type="ECO:0000256" key="4">
    <source>
        <dbReference type="ARBA" id="ARBA00022989"/>
    </source>
</evidence>
<dbReference type="Pfam" id="PF06472">
    <property type="entry name" value="ABC_membrane_2"/>
    <property type="match status" value="1"/>
</dbReference>
<keyword evidence="2" id="KW-0813">Transport</keyword>
<evidence type="ECO:0000259" key="7">
    <source>
        <dbReference type="PROSITE" id="PS50929"/>
    </source>
</evidence>
<proteinExistence type="inferred from homology"/>
<evidence type="ECO:0008006" key="10">
    <source>
        <dbReference type="Google" id="ProtNLM"/>
    </source>
</evidence>
<dbReference type="EMBL" id="CAWYQH010000163">
    <property type="protein sequence ID" value="CAK8696772.1"/>
    <property type="molecule type" value="Genomic_DNA"/>
</dbReference>
<feature type="domain" description="ABC transporter" evidence="6">
    <location>
        <begin position="483"/>
        <end position="709"/>
    </location>
</feature>
<evidence type="ECO:0000313" key="8">
    <source>
        <dbReference type="EMBL" id="CAK8696772.1"/>
    </source>
</evidence>
<dbReference type="InterPro" id="IPR036640">
    <property type="entry name" value="ABC1_TM_sf"/>
</dbReference>
<evidence type="ECO:0000256" key="1">
    <source>
        <dbReference type="ARBA" id="ARBA00008575"/>
    </source>
</evidence>
<evidence type="ECO:0000256" key="2">
    <source>
        <dbReference type="ARBA" id="ARBA00022448"/>
    </source>
</evidence>
<dbReference type="PROSITE" id="PS00211">
    <property type="entry name" value="ABC_TRANSPORTER_1"/>
    <property type="match status" value="1"/>
</dbReference>
<dbReference type="CDD" id="cd03223">
    <property type="entry name" value="ABCD_peroxisomal_ALDP"/>
    <property type="match status" value="1"/>
</dbReference>
<dbReference type="Gene3D" id="3.40.50.300">
    <property type="entry name" value="P-loop containing nucleotide triphosphate hydrolases"/>
    <property type="match status" value="1"/>
</dbReference>
<keyword evidence="9" id="KW-1185">Reference proteome</keyword>
<comment type="similarity">
    <text evidence="1">Belongs to the ABC transporter superfamily. ABCD family. Peroxisomal fatty acyl CoA transporter (TC 3.A.1.203) subfamily.</text>
</comment>
<dbReference type="PANTHER" id="PTHR11384">
    <property type="entry name" value="ATP-BINDING CASSETTE, SUB-FAMILY D MEMBER"/>
    <property type="match status" value="1"/>
</dbReference>
<keyword evidence="3" id="KW-0812">Transmembrane</keyword>
<dbReference type="Proteomes" id="UP001642483">
    <property type="component" value="Unassembled WGS sequence"/>
</dbReference>
<keyword evidence="4" id="KW-1133">Transmembrane helix</keyword>
<dbReference type="SUPFAM" id="SSF90123">
    <property type="entry name" value="ABC transporter transmembrane region"/>
    <property type="match status" value="1"/>
</dbReference>
<name>A0ABP0GYF4_CLALP</name>
<dbReference type="InterPro" id="IPR003439">
    <property type="entry name" value="ABC_transporter-like_ATP-bd"/>
</dbReference>
<dbReference type="InterPro" id="IPR017871">
    <property type="entry name" value="ABC_transporter-like_CS"/>
</dbReference>
<feature type="domain" description="ABC transmembrane type-1" evidence="7">
    <location>
        <begin position="119"/>
        <end position="355"/>
    </location>
</feature>
<comment type="caution">
    <text evidence="8">The sequence shown here is derived from an EMBL/GenBank/DDBJ whole genome shotgun (WGS) entry which is preliminary data.</text>
</comment>
<dbReference type="InterPro" id="IPR027417">
    <property type="entry name" value="P-loop_NTPase"/>
</dbReference>
<gene>
    <name evidence="8" type="ORF">CVLEPA_LOCUS30093</name>
</gene>
<evidence type="ECO:0000256" key="5">
    <source>
        <dbReference type="ARBA" id="ARBA00023136"/>
    </source>
</evidence>
<keyword evidence="5" id="KW-0472">Membrane</keyword>
<dbReference type="InterPro" id="IPR050835">
    <property type="entry name" value="ABC_transporter_sub-D"/>
</dbReference>
<dbReference type="PROSITE" id="PS50893">
    <property type="entry name" value="ABC_TRANSPORTER_2"/>
    <property type="match status" value="1"/>
</dbReference>
<evidence type="ECO:0000313" key="9">
    <source>
        <dbReference type="Proteomes" id="UP001642483"/>
    </source>
</evidence>
<sequence length="754" mass="86646">MLSVQCEYWNMTHLLMLRKAGEILNLIEKHKPSLKKAAAATAVVISAQVIYTYKIKNRRKHEETENKTIKEVLSQAQDKRTETKIRVNRLFFKRLFYLIRILIPNLWSKEFLWLILHSCALVTRTFLSIYVADLDGRMVRSIVRKDMREFILDLLRWLGLAVPATFTNSAIRFCESKLALSFRSKLVKKAYEMYFKNQTYYRMSNMDGRIANADQCLTEDIHDFTSLLAHLYSHLTKPILDVVLITHTLVKRSKERGANSRLPGMISFCTTFVTVHVLRKLSPKFGQLIAERAARKGYLRYIHSRIIQNAEEIAFYGGEKVELNHLHKCYKSLVKQTNLIYGQRLWYIMLEQFFMKYVWSSSGMMMIAIPILTATGYSKDSSQEEIEEWENKPEHEMISIRTEAFTSARNLLTTSADALERIISSYKEITELAGYTSRVWNMFEVFSDVSKGHYVKGTDSADASYTGVTMEIKGDVEETERDIIVENVPVITPNGDVVVKTLDLKVTEGMHLLITGPNGCGKSSLFRIFSGLWPVYSGRLKKPSPSSLFYIPQRPYMTIGTLREQVIYPDTLDDMQQKGITDDNLKEILHTVHLYHVVKREGGWDAQADWKDVLSGGEKQRMGMARIFYHKPVYALLDECTSAVSIDVEGKIFQAAKDAGIVLMSISHRPSLWKFHTHILQFDGEGGWTFSELDTSTRLTLNEEKQHLEVQLSGMPKMQTRLNELCKILGEDSIHKTDEAFSSTCSEESYEMED</sequence>
<accession>A0ABP0GYF4</accession>
<protein>
    <recommendedName>
        <fullName evidence="10">ATP-binding cassette sub-family D member 2</fullName>
    </recommendedName>
</protein>